<evidence type="ECO:0000259" key="1">
    <source>
        <dbReference type="PROSITE" id="PS50053"/>
    </source>
</evidence>
<sequence>MAFLDALVSPSRVQRTWDLQRSAPTRLELEHVLIRSLSAPNGNVQVEASASMTVKALKTHLAHLLNVPPRKSMHLLWWGAQMDDNCELGRYNINTGAELHLKLTTRPISDLEGLREITQIRVRCDESMIVIKEISEHATILALKKRLLVQNAFRLDPKAAVQSVRLFYSPVMTPLATFATPMEDERTIGSYGVLEDDIMFCKCNRPVPAESNDPKSATSKKK</sequence>
<dbReference type="SUPFAM" id="SSF54236">
    <property type="entry name" value="Ubiquitin-like"/>
    <property type="match status" value="2"/>
</dbReference>
<name>A0A7S4ES42_CHRCT</name>
<protein>
    <recommendedName>
        <fullName evidence="1">Ubiquitin-like domain-containing protein</fullName>
    </recommendedName>
</protein>
<accession>A0A7S4ES42</accession>
<dbReference type="InterPro" id="IPR029071">
    <property type="entry name" value="Ubiquitin-like_domsf"/>
</dbReference>
<dbReference type="PROSITE" id="PS50053">
    <property type="entry name" value="UBIQUITIN_2"/>
    <property type="match status" value="1"/>
</dbReference>
<reference evidence="2" key="1">
    <citation type="submission" date="2021-01" db="EMBL/GenBank/DDBJ databases">
        <authorList>
            <person name="Corre E."/>
            <person name="Pelletier E."/>
            <person name="Niang G."/>
            <person name="Scheremetjew M."/>
            <person name="Finn R."/>
            <person name="Kale V."/>
            <person name="Holt S."/>
            <person name="Cochrane G."/>
            <person name="Meng A."/>
            <person name="Brown T."/>
            <person name="Cohen L."/>
        </authorList>
    </citation>
    <scope>NUCLEOTIDE SEQUENCE</scope>
    <source>
        <strain evidence="2">CCMP645</strain>
    </source>
</reference>
<gene>
    <name evidence="2" type="ORF">PCAR00345_LOCUS1603</name>
</gene>
<dbReference type="InterPro" id="IPR000626">
    <property type="entry name" value="Ubiquitin-like_dom"/>
</dbReference>
<feature type="domain" description="Ubiquitin-like" evidence="1">
    <location>
        <begin position="30"/>
        <end position="106"/>
    </location>
</feature>
<dbReference type="CDD" id="cd17039">
    <property type="entry name" value="Ubl_ubiquitin_like"/>
    <property type="match status" value="1"/>
</dbReference>
<dbReference type="AlphaFoldDB" id="A0A7S4ES42"/>
<organism evidence="2">
    <name type="scientific">Chrysotila carterae</name>
    <name type="common">Marine alga</name>
    <name type="synonym">Syracosphaera carterae</name>
    <dbReference type="NCBI Taxonomy" id="13221"/>
    <lineage>
        <taxon>Eukaryota</taxon>
        <taxon>Haptista</taxon>
        <taxon>Haptophyta</taxon>
        <taxon>Prymnesiophyceae</taxon>
        <taxon>Isochrysidales</taxon>
        <taxon>Isochrysidaceae</taxon>
        <taxon>Chrysotila</taxon>
    </lineage>
</organism>
<proteinExistence type="predicted"/>
<dbReference type="SMART" id="SM00213">
    <property type="entry name" value="UBQ"/>
    <property type="match status" value="1"/>
</dbReference>
<dbReference type="EMBL" id="HBIZ01003008">
    <property type="protein sequence ID" value="CAE0749021.1"/>
    <property type="molecule type" value="Transcribed_RNA"/>
</dbReference>
<dbReference type="Pfam" id="PF00240">
    <property type="entry name" value="ubiquitin"/>
    <property type="match status" value="1"/>
</dbReference>
<dbReference type="Gene3D" id="3.10.20.90">
    <property type="entry name" value="Phosphatidylinositol 3-kinase Catalytic Subunit, Chain A, domain 1"/>
    <property type="match status" value="1"/>
</dbReference>
<evidence type="ECO:0000313" key="2">
    <source>
        <dbReference type="EMBL" id="CAE0749021.1"/>
    </source>
</evidence>